<accession>A0A6J7ECV4</accession>
<sequence length="113" mass="11756">MPLTEICMFVGIIVLLVGILGHGGSRGLLLAFGLTLVTLATIELTLREHLAGYRSHSLLIAALAAAAVAAPVAALVQPSKIIVLAIAAAVFALVFPAMRALFRRRSGGADWRA</sequence>
<feature type="transmembrane region" description="Helical" evidence="1">
    <location>
        <begin position="7"/>
        <end position="23"/>
    </location>
</feature>
<protein>
    <submittedName>
        <fullName evidence="2">Unannotated protein</fullName>
    </submittedName>
</protein>
<evidence type="ECO:0000256" key="1">
    <source>
        <dbReference type="SAM" id="Phobius"/>
    </source>
</evidence>
<gene>
    <name evidence="2" type="ORF">UFOPK3423_01190</name>
</gene>
<name>A0A6J7ECV4_9ZZZZ</name>
<dbReference type="AlphaFoldDB" id="A0A6J7ECV4"/>
<reference evidence="2" key="1">
    <citation type="submission" date="2020-05" db="EMBL/GenBank/DDBJ databases">
        <authorList>
            <person name="Chiriac C."/>
            <person name="Salcher M."/>
            <person name="Ghai R."/>
            <person name="Kavagutti S V."/>
        </authorList>
    </citation>
    <scope>NUCLEOTIDE SEQUENCE</scope>
</reference>
<dbReference type="EMBL" id="CAFBLQ010000140">
    <property type="protein sequence ID" value="CAB4879155.1"/>
    <property type="molecule type" value="Genomic_DNA"/>
</dbReference>
<keyword evidence="1" id="KW-0812">Transmembrane</keyword>
<organism evidence="2">
    <name type="scientific">freshwater metagenome</name>
    <dbReference type="NCBI Taxonomy" id="449393"/>
    <lineage>
        <taxon>unclassified sequences</taxon>
        <taxon>metagenomes</taxon>
        <taxon>ecological metagenomes</taxon>
    </lineage>
</organism>
<evidence type="ECO:0000313" key="2">
    <source>
        <dbReference type="EMBL" id="CAB4879155.1"/>
    </source>
</evidence>
<keyword evidence="1" id="KW-0472">Membrane</keyword>
<feature type="transmembrane region" description="Helical" evidence="1">
    <location>
        <begin position="58"/>
        <end position="76"/>
    </location>
</feature>
<proteinExistence type="predicted"/>
<feature type="transmembrane region" description="Helical" evidence="1">
    <location>
        <begin position="29"/>
        <end position="46"/>
    </location>
</feature>
<feature type="transmembrane region" description="Helical" evidence="1">
    <location>
        <begin position="82"/>
        <end position="102"/>
    </location>
</feature>
<keyword evidence="1" id="KW-1133">Transmembrane helix</keyword>